<organism evidence="1 2">
    <name type="scientific">Trifolium medium</name>
    <dbReference type="NCBI Taxonomy" id="97028"/>
    <lineage>
        <taxon>Eukaryota</taxon>
        <taxon>Viridiplantae</taxon>
        <taxon>Streptophyta</taxon>
        <taxon>Embryophyta</taxon>
        <taxon>Tracheophyta</taxon>
        <taxon>Spermatophyta</taxon>
        <taxon>Magnoliopsida</taxon>
        <taxon>eudicotyledons</taxon>
        <taxon>Gunneridae</taxon>
        <taxon>Pentapetalae</taxon>
        <taxon>rosids</taxon>
        <taxon>fabids</taxon>
        <taxon>Fabales</taxon>
        <taxon>Fabaceae</taxon>
        <taxon>Papilionoideae</taxon>
        <taxon>50 kb inversion clade</taxon>
        <taxon>NPAAA clade</taxon>
        <taxon>Hologalegina</taxon>
        <taxon>IRL clade</taxon>
        <taxon>Trifolieae</taxon>
        <taxon>Trifolium</taxon>
    </lineage>
</organism>
<reference evidence="1 2" key="1">
    <citation type="journal article" date="2018" name="Front. Plant Sci.">
        <title>Red Clover (Trifolium pratense) and Zigzag Clover (T. medium) - A Picture of Genomic Similarities and Differences.</title>
        <authorList>
            <person name="Dluhosova J."/>
            <person name="Istvanek J."/>
            <person name="Nedelnik J."/>
            <person name="Repkova J."/>
        </authorList>
    </citation>
    <scope>NUCLEOTIDE SEQUENCE [LARGE SCALE GENOMIC DNA]</scope>
    <source>
        <strain evidence="2">cv. 10/8</strain>
        <tissue evidence="1">Leaf</tissue>
    </source>
</reference>
<keyword evidence="2" id="KW-1185">Reference proteome</keyword>
<sequence>MKFSSALFAAASTSEQTAETFMACSEWQRVTATHSLQRRLLFAERPLQNSK</sequence>
<dbReference type="Proteomes" id="UP000265520">
    <property type="component" value="Unassembled WGS sequence"/>
</dbReference>
<name>A0A392LYX3_9FABA</name>
<accession>A0A392LYX3</accession>
<evidence type="ECO:0000313" key="2">
    <source>
        <dbReference type="Proteomes" id="UP000265520"/>
    </source>
</evidence>
<feature type="non-terminal residue" evidence="1">
    <location>
        <position position="51"/>
    </location>
</feature>
<comment type="caution">
    <text evidence="1">The sequence shown here is derived from an EMBL/GenBank/DDBJ whole genome shotgun (WGS) entry which is preliminary data.</text>
</comment>
<protein>
    <submittedName>
        <fullName evidence="1">Uncharacterized protein</fullName>
    </submittedName>
</protein>
<dbReference type="EMBL" id="LXQA010000801">
    <property type="protein sequence ID" value="MCH80212.1"/>
    <property type="molecule type" value="Genomic_DNA"/>
</dbReference>
<dbReference type="AlphaFoldDB" id="A0A392LYX3"/>
<proteinExistence type="predicted"/>
<evidence type="ECO:0000313" key="1">
    <source>
        <dbReference type="EMBL" id="MCH80212.1"/>
    </source>
</evidence>
<gene>
    <name evidence="1" type="ORF">A2U01_0000976</name>
</gene>